<dbReference type="RefSeq" id="WP_271340672.1">
    <property type="nucleotide sequence ID" value="NZ_JAQKAB010000005.1"/>
</dbReference>
<evidence type="ECO:0000313" key="1">
    <source>
        <dbReference type="EMBL" id="MDA7026821.1"/>
    </source>
</evidence>
<evidence type="ECO:0000313" key="2">
    <source>
        <dbReference type="Proteomes" id="UP001211894"/>
    </source>
</evidence>
<organism evidence="1 2">
    <name type="scientific">Bacillus changyiensis</name>
    <dbReference type="NCBI Taxonomy" id="3004103"/>
    <lineage>
        <taxon>Bacteria</taxon>
        <taxon>Bacillati</taxon>
        <taxon>Bacillota</taxon>
        <taxon>Bacilli</taxon>
        <taxon>Bacillales</taxon>
        <taxon>Bacillaceae</taxon>
        <taxon>Bacillus</taxon>
    </lineage>
</organism>
<keyword evidence="2" id="KW-1185">Reference proteome</keyword>
<dbReference type="Proteomes" id="UP001211894">
    <property type="component" value="Unassembled WGS sequence"/>
</dbReference>
<sequence>MKKRMIYLFVAVVLIAGGIVAVRFFDSKHSEPEKSSQSSGTDLLVAITDQKLMTSYYENQDILYKEKMTGYPGMALDQKDRLLYYTNTDNNVKRLIRLNLKSSEKTTLYSGEMDIDELSLSKDRSTIFLRRIPSDRENFQLASFNLKKKTFSSIYPEAKNKDENVSFYRYNREKNQFVLLHFSMKEDRLKTDEANEKGILPEPTNMRISLADQKGIQHIKTVAKYMNDIGISPDGKTAVFTETIDDGKKTVITMMDISKKTYRTVISDQKAFTLIDSALPQFSKDGKKIYFLAEAKDAKVIKDKEENEAKVRTIYSYDRDTKTVKKEWEKPDGIINSFKVLN</sequence>
<evidence type="ECO:0008006" key="3">
    <source>
        <dbReference type="Google" id="ProtNLM"/>
    </source>
</evidence>
<accession>A0ABT4X3I7</accession>
<protein>
    <recommendedName>
        <fullName evidence="3">Protein TolB</fullName>
    </recommendedName>
</protein>
<name>A0ABT4X3I7_9BACI</name>
<comment type="caution">
    <text evidence="1">The sequence shown here is derived from an EMBL/GenBank/DDBJ whole genome shotgun (WGS) entry which is preliminary data.</text>
</comment>
<dbReference type="Gene3D" id="2.120.10.30">
    <property type="entry name" value="TolB, C-terminal domain"/>
    <property type="match status" value="1"/>
</dbReference>
<reference evidence="1 2" key="1">
    <citation type="submission" date="2023-01" db="EMBL/GenBank/DDBJ databases">
        <title>Bacillus changyiensis sp. nov., isolated from a coastal deposit.</title>
        <authorList>
            <person name="Xiao G."/>
            <person name="Lai Q."/>
            <person name="Hu Z."/>
            <person name="Shao Z."/>
        </authorList>
    </citation>
    <scope>NUCLEOTIDE SEQUENCE [LARGE SCALE GENOMIC DNA]</scope>
    <source>
        <strain evidence="1 2">CLL-7-23</strain>
    </source>
</reference>
<dbReference type="SUPFAM" id="SSF69304">
    <property type="entry name" value="Tricorn protease N-terminal domain"/>
    <property type="match status" value="1"/>
</dbReference>
<proteinExistence type="predicted"/>
<gene>
    <name evidence="1" type="ORF">PJ311_09400</name>
</gene>
<dbReference type="EMBL" id="JAQKAB010000005">
    <property type="protein sequence ID" value="MDA7026821.1"/>
    <property type="molecule type" value="Genomic_DNA"/>
</dbReference>
<dbReference type="InterPro" id="IPR011042">
    <property type="entry name" value="6-blade_b-propeller_TolB-like"/>
</dbReference>